<proteinExistence type="predicted"/>
<evidence type="ECO:0000313" key="3">
    <source>
        <dbReference type="Proteomes" id="UP000563524"/>
    </source>
</evidence>
<evidence type="ECO:0000256" key="1">
    <source>
        <dbReference type="SAM" id="SignalP"/>
    </source>
</evidence>
<reference evidence="2 3" key="1">
    <citation type="submission" date="2020-08" db="EMBL/GenBank/DDBJ databases">
        <title>Genomic Encyclopedia of Type Strains, Phase IV (KMG-IV): sequencing the most valuable type-strain genomes for metagenomic binning, comparative biology and taxonomic classification.</title>
        <authorList>
            <person name="Goeker M."/>
        </authorList>
    </citation>
    <scope>NUCLEOTIDE SEQUENCE [LARGE SCALE GENOMIC DNA]</scope>
    <source>
        <strain evidence="2 3">DSM 102850</strain>
    </source>
</reference>
<feature type="signal peptide" evidence="1">
    <location>
        <begin position="1"/>
        <end position="21"/>
    </location>
</feature>
<accession>A0A840HYM9</accession>
<sequence length="115" mass="12210">MKKIYAAVFAAGLASAGPARAALEPATLTECLIENHEPSADAQFREFLIAALQENKLGAQKVMLTFGMGVASVAMQQCGVGMMALREPAFQKGVEGYGMWLGERVMTEAMAQIGL</sequence>
<dbReference type="EMBL" id="JACHOB010000001">
    <property type="protein sequence ID" value="MBB4657679.1"/>
    <property type="molecule type" value="Genomic_DNA"/>
</dbReference>
<organism evidence="2 3">
    <name type="scientific">Parvularcula dongshanensis</name>
    <dbReference type="NCBI Taxonomy" id="1173995"/>
    <lineage>
        <taxon>Bacteria</taxon>
        <taxon>Pseudomonadati</taxon>
        <taxon>Pseudomonadota</taxon>
        <taxon>Alphaproteobacteria</taxon>
        <taxon>Parvularculales</taxon>
        <taxon>Parvularculaceae</taxon>
        <taxon>Parvularcula</taxon>
    </lineage>
</organism>
<keyword evidence="1" id="KW-0732">Signal</keyword>
<keyword evidence="3" id="KW-1185">Reference proteome</keyword>
<protein>
    <submittedName>
        <fullName evidence="2">Uncharacterized protein</fullName>
    </submittedName>
</protein>
<gene>
    <name evidence="2" type="ORF">GGQ59_000179</name>
</gene>
<evidence type="ECO:0000313" key="2">
    <source>
        <dbReference type="EMBL" id="MBB4657679.1"/>
    </source>
</evidence>
<feature type="chain" id="PRO_5032720256" evidence="1">
    <location>
        <begin position="22"/>
        <end position="115"/>
    </location>
</feature>
<dbReference type="AlphaFoldDB" id="A0A840HYM9"/>
<dbReference type="RefSeq" id="WP_183814978.1">
    <property type="nucleotide sequence ID" value="NZ_JACHOB010000001.1"/>
</dbReference>
<dbReference type="Proteomes" id="UP000563524">
    <property type="component" value="Unassembled WGS sequence"/>
</dbReference>
<comment type="caution">
    <text evidence="2">The sequence shown here is derived from an EMBL/GenBank/DDBJ whole genome shotgun (WGS) entry which is preliminary data.</text>
</comment>
<name>A0A840HYM9_9PROT</name>